<evidence type="ECO:0000313" key="5">
    <source>
        <dbReference type="Proteomes" id="UP000660110"/>
    </source>
</evidence>
<keyword evidence="2" id="KW-0406">Ion transport</keyword>
<dbReference type="RefSeq" id="WP_188377986.1">
    <property type="nucleotide sequence ID" value="NZ_BMEL01000003.1"/>
</dbReference>
<keyword evidence="2" id="KW-0813">Transport</keyword>
<dbReference type="Gene3D" id="1.20.20.10">
    <property type="entry name" value="F1F0 ATP synthase subunit C"/>
    <property type="match status" value="1"/>
</dbReference>
<keyword evidence="3" id="KW-1133">Transmembrane helix</keyword>
<accession>A0A917EYT9</accession>
<evidence type="ECO:0000256" key="3">
    <source>
        <dbReference type="SAM" id="Phobius"/>
    </source>
</evidence>
<evidence type="ECO:0000256" key="1">
    <source>
        <dbReference type="ARBA" id="ARBA00022781"/>
    </source>
</evidence>
<feature type="transmembrane region" description="Helical" evidence="3">
    <location>
        <begin position="52"/>
        <end position="74"/>
    </location>
</feature>
<gene>
    <name evidence="4" type="ORF">GCM10010954_26510</name>
</gene>
<comment type="caution">
    <text evidence="4">The sequence shown here is derived from an EMBL/GenBank/DDBJ whole genome shotgun (WGS) entry which is preliminary data.</text>
</comment>
<dbReference type="Proteomes" id="UP000660110">
    <property type="component" value="Unassembled WGS sequence"/>
</dbReference>
<evidence type="ECO:0000313" key="4">
    <source>
        <dbReference type="EMBL" id="GGF26199.1"/>
    </source>
</evidence>
<keyword evidence="5" id="KW-1185">Reference proteome</keyword>
<reference evidence="4" key="2">
    <citation type="submission" date="2020-09" db="EMBL/GenBank/DDBJ databases">
        <authorList>
            <person name="Sun Q."/>
            <person name="Zhou Y."/>
        </authorList>
    </citation>
    <scope>NUCLEOTIDE SEQUENCE</scope>
    <source>
        <strain evidence="4">CGMCC 1.12153</strain>
    </source>
</reference>
<dbReference type="AlphaFoldDB" id="A0A917EYT9"/>
<name>A0A917EYT9_HALAA</name>
<keyword evidence="1" id="KW-0375">Hydrogen ion transport</keyword>
<dbReference type="InterPro" id="IPR038662">
    <property type="entry name" value="ATP_synth_F0_csu_sf"/>
</dbReference>
<keyword evidence="3" id="KW-0472">Membrane</keyword>
<dbReference type="EMBL" id="BMEL01000003">
    <property type="protein sequence ID" value="GGF26199.1"/>
    <property type="molecule type" value="Genomic_DNA"/>
</dbReference>
<sequence length="152" mass="16590">MLKPSWIFVAASLIAVVGIVFCFKKFMNDIQRKMDNKTPIRAEAMQKENSRFFISVAIVEIIPVILIVIGFLMIDSLSEALSGTEAALPLLIIAAIFLFGVINMVLTNKETLTVGTGQNEEKQAITTFTFIGIALTSSIPIVSVIATFMMTA</sequence>
<evidence type="ECO:0000256" key="2">
    <source>
        <dbReference type="ARBA" id="ARBA00023065"/>
    </source>
</evidence>
<protein>
    <submittedName>
        <fullName evidence="4">Uncharacterized protein</fullName>
    </submittedName>
</protein>
<proteinExistence type="predicted"/>
<feature type="transmembrane region" description="Helical" evidence="3">
    <location>
        <begin position="127"/>
        <end position="150"/>
    </location>
</feature>
<keyword evidence="3" id="KW-0812">Transmembrane</keyword>
<dbReference type="GO" id="GO:1902600">
    <property type="term" value="P:proton transmembrane transport"/>
    <property type="evidence" value="ECO:0007669"/>
    <property type="project" value="UniProtKB-KW"/>
</dbReference>
<reference evidence="4" key="1">
    <citation type="journal article" date="2014" name="Int. J. Syst. Evol. Microbiol.">
        <title>Complete genome sequence of Corynebacterium casei LMG S-19264T (=DSM 44701T), isolated from a smear-ripened cheese.</title>
        <authorList>
            <consortium name="US DOE Joint Genome Institute (JGI-PGF)"/>
            <person name="Walter F."/>
            <person name="Albersmeier A."/>
            <person name="Kalinowski J."/>
            <person name="Ruckert C."/>
        </authorList>
    </citation>
    <scope>NUCLEOTIDE SEQUENCE</scope>
    <source>
        <strain evidence="4">CGMCC 1.12153</strain>
    </source>
</reference>
<organism evidence="4 5">
    <name type="scientific">Halobacillus andaensis</name>
    <dbReference type="NCBI Taxonomy" id="1176239"/>
    <lineage>
        <taxon>Bacteria</taxon>
        <taxon>Bacillati</taxon>
        <taxon>Bacillota</taxon>
        <taxon>Bacilli</taxon>
        <taxon>Bacillales</taxon>
        <taxon>Bacillaceae</taxon>
        <taxon>Halobacillus</taxon>
    </lineage>
</organism>
<feature type="transmembrane region" description="Helical" evidence="3">
    <location>
        <begin position="6"/>
        <end position="23"/>
    </location>
</feature>
<feature type="transmembrane region" description="Helical" evidence="3">
    <location>
        <begin position="86"/>
        <end position="106"/>
    </location>
</feature>